<reference evidence="5 6" key="1">
    <citation type="submission" date="2015-10" db="EMBL/GenBank/DDBJ databases">
        <title>Draft genome sequence of Streptomyces griseoruber DSM 40281, type strain for the species Streptomyces griseoruber.</title>
        <authorList>
            <person name="Ruckert C."/>
            <person name="Winkler A."/>
            <person name="Kalinowski J."/>
            <person name="Kampfer P."/>
            <person name="Glaeser S."/>
        </authorList>
    </citation>
    <scope>NUCLEOTIDE SEQUENCE [LARGE SCALE GENOMIC DNA]</scope>
    <source>
        <strain evidence="5 6">DSM 40281</strain>
    </source>
</reference>
<dbReference type="InterPro" id="IPR025110">
    <property type="entry name" value="AMP-bd_C"/>
</dbReference>
<protein>
    <submittedName>
        <fullName evidence="5">Acyl-CoA synthetase</fullName>
    </submittedName>
</protein>
<evidence type="ECO:0000313" key="5">
    <source>
        <dbReference type="EMBL" id="KUN77282.1"/>
    </source>
</evidence>
<feature type="domain" description="AMP-dependent synthetase/ligase" evidence="3">
    <location>
        <begin position="34"/>
        <end position="416"/>
    </location>
</feature>
<dbReference type="PANTHER" id="PTHR43767:SF1">
    <property type="entry name" value="NONRIBOSOMAL PEPTIDE SYNTHASE PES1 (EUROFUNG)-RELATED"/>
    <property type="match status" value="1"/>
</dbReference>
<keyword evidence="6" id="KW-1185">Reference proteome</keyword>
<name>A0A101SP20_9ACTN</name>
<dbReference type="InterPro" id="IPR020845">
    <property type="entry name" value="AMP-binding_CS"/>
</dbReference>
<dbReference type="STRING" id="1943.AQJ64_34780"/>
<dbReference type="FunFam" id="3.30.300.30:FF:000008">
    <property type="entry name" value="2,3-dihydroxybenzoate-AMP ligase"/>
    <property type="match status" value="1"/>
</dbReference>
<dbReference type="AlphaFoldDB" id="A0A101SP20"/>
<dbReference type="Pfam" id="PF00501">
    <property type="entry name" value="AMP-binding"/>
    <property type="match status" value="1"/>
</dbReference>
<dbReference type="Gene3D" id="3.30.300.30">
    <property type="match status" value="1"/>
</dbReference>
<sequence>MTASRYAAKPWVALLDDAQRAPIDPADSLVRALRRSVAEAPDRTALAYFDGRLTYRELDELSDSVAGHLAARGLERGDRVAVLLQNSPAFVLALFGAWKAGAIVVPVNPMYKAGEVAHVLRDGEVAALVCADRAWESYLRETAAGSPVRIVLTACELDFQTRGDARVLTFERLPQAPDADDLTAVARAGHKAPELPGLAPADIALISYTSGTSGTPKGATNTHGNIMANTERQSRGLPLPEAPVYYALAPLFHITGMVCQLGACLNSAGTLVLTYRFEAGVVLEAFAEHRPHYTVGPSTAFMALAAHPAATREHFSSFVNISSGGAPVPPALVEKFRAGFGPYIRNGYGLTECTAPCASVPPQHEAPVDPASGTLAVGLPGPDTVVRILDDRGEEVPFGEQGEIVVRGPQVVPGYWRRPEATAEAFPDGELRTGDIGFMDERGWLYVVDRKKDMINASGFKVWPREVEDVLYTHPAVREAAVVGVPDGYRGETVKAYISLRPGADADADTLAAYCKDRLAAYKYPRQVEILPDLPKTASGKILRRELRSRAHDQ</sequence>
<dbReference type="Gene3D" id="3.40.50.12780">
    <property type="entry name" value="N-terminal domain of ligase-like"/>
    <property type="match status" value="1"/>
</dbReference>
<dbReference type="EMBL" id="LMWW01000062">
    <property type="protein sequence ID" value="KUN77282.1"/>
    <property type="molecule type" value="Genomic_DNA"/>
</dbReference>
<dbReference type="InterPro" id="IPR050237">
    <property type="entry name" value="ATP-dep_AMP-bd_enzyme"/>
</dbReference>
<keyword evidence="2" id="KW-0436">Ligase</keyword>
<dbReference type="InterPro" id="IPR000873">
    <property type="entry name" value="AMP-dep_synth/lig_dom"/>
</dbReference>
<dbReference type="RefSeq" id="WP_055634859.1">
    <property type="nucleotide sequence ID" value="NZ_JBIRRP010000025.1"/>
</dbReference>
<gene>
    <name evidence="5" type="ORF">AQJ64_34780</name>
</gene>
<dbReference type="PANTHER" id="PTHR43767">
    <property type="entry name" value="LONG-CHAIN-FATTY-ACID--COA LIGASE"/>
    <property type="match status" value="1"/>
</dbReference>
<evidence type="ECO:0000256" key="1">
    <source>
        <dbReference type="ARBA" id="ARBA00006432"/>
    </source>
</evidence>
<feature type="domain" description="AMP-binding enzyme C-terminal" evidence="4">
    <location>
        <begin position="466"/>
        <end position="541"/>
    </location>
</feature>
<evidence type="ECO:0000256" key="2">
    <source>
        <dbReference type="ARBA" id="ARBA00022598"/>
    </source>
</evidence>
<dbReference type="SUPFAM" id="SSF56801">
    <property type="entry name" value="Acetyl-CoA synthetase-like"/>
    <property type="match status" value="1"/>
</dbReference>
<comment type="caution">
    <text evidence="5">The sequence shown here is derived from an EMBL/GenBank/DDBJ whole genome shotgun (WGS) entry which is preliminary data.</text>
</comment>
<dbReference type="InterPro" id="IPR042099">
    <property type="entry name" value="ANL_N_sf"/>
</dbReference>
<dbReference type="InterPro" id="IPR045851">
    <property type="entry name" value="AMP-bd_C_sf"/>
</dbReference>
<dbReference type="Proteomes" id="UP000052982">
    <property type="component" value="Unassembled WGS sequence"/>
</dbReference>
<evidence type="ECO:0000313" key="6">
    <source>
        <dbReference type="Proteomes" id="UP000052982"/>
    </source>
</evidence>
<organism evidence="5 6">
    <name type="scientific">Streptomyces griseoruber</name>
    <dbReference type="NCBI Taxonomy" id="1943"/>
    <lineage>
        <taxon>Bacteria</taxon>
        <taxon>Bacillati</taxon>
        <taxon>Actinomycetota</taxon>
        <taxon>Actinomycetes</taxon>
        <taxon>Kitasatosporales</taxon>
        <taxon>Streptomycetaceae</taxon>
        <taxon>Streptomyces</taxon>
    </lineage>
</organism>
<evidence type="ECO:0000259" key="4">
    <source>
        <dbReference type="Pfam" id="PF13193"/>
    </source>
</evidence>
<dbReference type="OrthoDB" id="9803968at2"/>
<evidence type="ECO:0000259" key="3">
    <source>
        <dbReference type="Pfam" id="PF00501"/>
    </source>
</evidence>
<accession>A0A101SP20</accession>
<dbReference type="Pfam" id="PF13193">
    <property type="entry name" value="AMP-binding_C"/>
    <property type="match status" value="1"/>
</dbReference>
<proteinExistence type="inferred from homology"/>
<comment type="similarity">
    <text evidence="1">Belongs to the ATP-dependent AMP-binding enzyme family.</text>
</comment>
<dbReference type="PROSITE" id="PS00455">
    <property type="entry name" value="AMP_BINDING"/>
    <property type="match status" value="1"/>
</dbReference>
<dbReference type="GO" id="GO:0016878">
    <property type="term" value="F:acid-thiol ligase activity"/>
    <property type="evidence" value="ECO:0007669"/>
    <property type="project" value="UniProtKB-ARBA"/>
</dbReference>